<keyword evidence="6" id="KW-1185">Reference proteome</keyword>
<protein>
    <submittedName>
        <fullName evidence="5">2-dehydro-3-deoxygluconokinase</fullName>
        <ecNumber evidence="5">2.7.1.45</ecNumber>
    </submittedName>
</protein>
<dbReference type="Gene3D" id="3.40.1190.20">
    <property type="match status" value="1"/>
</dbReference>
<evidence type="ECO:0000256" key="2">
    <source>
        <dbReference type="ARBA" id="ARBA00022679"/>
    </source>
</evidence>
<name>A0A7W8EI18_9ACTN</name>
<comment type="caution">
    <text evidence="5">The sequence shown here is derived from an EMBL/GenBank/DDBJ whole genome shotgun (WGS) entry which is preliminary data.</text>
</comment>
<evidence type="ECO:0000313" key="5">
    <source>
        <dbReference type="EMBL" id="MBB5080051.1"/>
    </source>
</evidence>
<dbReference type="Pfam" id="PF00294">
    <property type="entry name" value="PfkB"/>
    <property type="match status" value="1"/>
</dbReference>
<reference evidence="5 6" key="1">
    <citation type="submission" date="2020-08" db="EMBL/GenBank/DDBJ databases">
        <title>Genomic Encyclopedia of Type Strains, Phase IV (KMG-IV): sequencing the most valuable type-strain genomes for metagenomic binning, comparative biology and taxonomic classification.</title>
        <authorList>
            <person name="Goeker M."/>
        </authorList>
    </citation>
    <scope>NUCLEOTIDE SEQUENCE [LARGE SCALE GENOMIC DNA]</scope>
    <source>
        <strain evidence="5 6">DSM 45385</strain>
    </source>
</reference>
<dbReference type="PANTHER" id="PTHR43085:SF57">
    <property type="entry name" value="CARBOHYDRATE KINASE PFKB DOMAIN-CONTAINING PROTEIN"/>
    <property type="match status" value="1"/>
</dbReference>
<dbReference type="AlphaFoldDB" id="A0A7W8EI18"/>
<feature type="domain" description="Carbohydrate kinase PfkB" evidence="4">
    <location>
        <begin position="27"/>
        <end position="276"/>
    </location>
</feature>
<keyword evidence="3 5" id="KW-0418">Kinase</keyword>
<dbReference type="PANTHER" id="PTHR43085">
    <property type="entry name" value="HEXOKINASE FAMILY MEMBER"/>
    <property type="match status" value="1"/>
</dbReference>
<dbReference type="CDD" id="cd01166">
    <property type="entry name" value="KdgK"/>
    <property type="match status" value="1"/>
</dbReference>
<organism evidence="5 6">
    <name type="scientific">Nonomuraea endophytica</name>
    <dbReference type="NCBI Taxonomy" id="714136"/>
    <lineage>
        <taxon>Bacteria</taxon>
        <taxon>Bacillati</taxon>
        <taxon>Actinomycetota</taxon>
        <taxon>Actinomycetes</taxon>
        <taxon>Streptosporangiales</taxon>
        <taxon>Streptosporangiaceae</taxon>
        <taxon>Nonomuraea</taxon>
    </lineage>
</organism>
<evidence type="ECO:0000256" key="1">
    <source>
        <dbReference type="ARBA" id="ARBA00010688"/>
    </source>
</evidence>
<dbReference type="SUPFAM" id="SSF53613">
    <property type="entry name" value="Ribokinase-like"/>
    <property type="match status" value="1"/>
</dbReference>
<dbReference type="InterPro" id="IPR050306">
    <property type="entry name" value="PfkB_Carbo_kinase"/>
</dbReference>
<proteinExistence type="inferred from homology"/>
<dbReference type="Proteomes" id="UP000568380">
    <property type="component" value="Unassembled WGS sequence"/>
</dbReference>
<dbReference type="RefSeq" id="WP_184966138.1">
    <property type="nucleotide sequence ID" value="NZ_JACHIN010000007.1"/>
</dbReference>
<dbReference type="InterPro" id="IPR029056">
    <property type="entry name" value="Ribokinase-like"/>
</dbReference>
<dbReference type="EC" id="2.7.1.45" evidence="5"/>
<dbReference type="EMBL" id="JACHIN010000007">
    <property type="protein sequence ID" value="MBB5080051.1"/>
    <property type="molecule type" value="Genomic_DNA"/>
</dbReference>
<keyword evidence="2 5" id="KW-0808">Transferase</keyword>
<dbReference type="InterPro" id="IPR011611">
    <property type="entry name" value="PfkB_dom"/>
</dbReference>
<evidence type="ECO:0000256" key="3">
    <source>
        <dbReference type="ARBA" id="ARBA00022777"/>
    </source>
</evidence>
<evidence type="ECO:0000259" key="4">
    <source>
        <dbReference type="Pfam" id="PF00294"/>
    </source>
</evidence>
<gene>
    <name evidence="5" type="ORF">HNR40_005537</name>
</gene>
<dbReference type="GO" id="GO:0008673">
    <property type="term" value="F:2-dehydro-3-deoxygluconokinase activity"/>
    <property type="evidence" value="ECO:0007669"/>
    <property type="project" value="UniProtKB-EC"/>
</dbReference>
<comment type="similarity">
    <text evidence="1">Belongs to the carbohydrate kinase PfkB family.</text>
</comment>
<accession>A0A7W8EI18</accession>
<sequence>MTDVYTLGAVMGVVSSGRVRHDNEARLDVCGPEFSLAIGLSRLGHQVAFLGKVGADELGARALSVLRGEGVDIADTRVDDSATTGLLLKESRVGYPGLTSYYHGGSAGTRLSPGNVPIDRIGAARLLHITGTTAALGRDCLEAVRIAVTAARNADALISFAVTYRPSLWPSVREAEEVLSELARASHLLFVDQDELDLVKPALTPEREVVVSRGAKGFSVRADRMRFDVPRTQVPVVDVAGSEEAFAAGYISAALDGLTPPERLARGSMLSAAATTGASEWQTLPARADLSRFGAGTAQAGGA</sequence>
<evidence type="ECO:0000313" key="6">
    <source>
        <dbReference type="Proteomes" id="UP000568380"/>
    </source>
</evidence>